<sequence length="498" mass="52538">MPGDQNLVLGIDIGTTSVKVCLVVAGKTVSAAGEGEAAAAPDGHGDRGVVLARQAKDTAADIRTSTPNGHEQNVPKILSTLHNCISRLPRDLLRQVRHIGLSGQMHGVVLWQQAAGQRLSLEELMQPDCPVPMSPLYTWQDSRCSPAFLAELPAPVAGSVVHSGYGCATLFWLAKNRPEELERFTHAATVQDLVTALLCGLDRPAMSVQTAASWGYCEAATAAWETDKLAEAGFPVRLLPTIVHSEQSVGTLADTWEGIPAGTSVGSALGDFQCSVLGTLHGARDAVLNISTSAQIAFVLPEGFRPDTADASSGLSPAVLYFPYFEGRYLAVAASINGGNALATFIRMLQQWTLDLGFHVPQSTLWEKAVALGLAVGEEAQAGLATVSPTLLGERHDPSMRAVVSNLEPSNVGLGAVFRALCKGVVSNLHNMMPRDVFVKHGVQRIVGGGSALVRNQLLQAEVAAAYKMPVHFTQSGDAAVGAALAASFQHPDLRRSP</sequence>
<dbReference type="Proteomes" id="UP001075354">
    <property type="component" value="Chromosome 1"/>
</dbReference>
<dbReference type="GO" id="GO:0005829">
    <property type="term" value="C:cytosol"/>
    <property type="evidence" value="ECO:0007669"/>
    <property type="project" value="TreeGrafter"/>
</dbReference>
<keyword evidence="3" id="KW-0418">Kinase</keyword>
<evidence type="ECO:0000256" key="1">
    <source>
        <dbReference type="ARBA" id="ARBA00009156"/>
    </source>
</evidence>
<evidence type="ECO:0000313" key="5">
    <source>
        <dbReference type="EMBL" id="KAJ1532145.1"/>
    </source>
</evidence>
<dbReference type="Gene3D" id="3.30.420.40">
    <property type="match status" value="2"/>
</dbReference>
<organism evidence="5 6">
    <name type="scientific">Megalurothrips usitatus</name>
    <name type="common">bean blossom thrips</name>
    <dbReference type="NCBI Taxonomy" id="439358"/>
    <lineage>
        <taxon>Eukaryota</taxon>
        <taxon>Metazoa</taxon>
        <taxon>Ecdysozoa</taxon>
        <taxon>Arthropoda</taxon>
        <taxon>Hexapoda</taxon>
        <taxon>Insecta</taxon>
        <taxon>Pterygota</taxon>
        <taxon>Neoptera</taxon>
        <taxon>Paraneoptera</taxon>
        <taxon>Thysanoptera</taxon>
        <taxon>Terebrantia</taxon>
        <taxon>Thripoidea</taxon>
        <taxon>Thripidae</taxon>
        <taxon>Megalurothrips</taxon>
    </lineage>
</organism>
<comment type="similarity">
    <text evidence="1">Belongs to the FGGY kinase family.</text>
</comment>
<accession>A0AAV7Y3G7</accession>
<keyword evidence="2" id="KW-0808">Transferase</keyword>
<evidence type="ECO:0000313" key="6">
    <source>
        <dbReference type="Proteomes" id="UP001075354"/>
    </source>
</evidence>
<evidence type="ECO:0000259" key="4">
    <source>
        <dbReference type="Pfam" id="PF00370"/>
    </source>
</evidence>
<dbReference type="AlphaFoldDB" id="A0AAV7Y3G7"/>
<dbReference type="InterPro" id="IPR043129">
    <property type="entry name" value="ATPase_NBD"/>
</dbReference>
<protein>
    <recommendedName>
        <fullName evidence="4">Carbohydrate kinase FGGY N-terminal domain-containing protein</fullName>
    </recommendedName>
</protein>
<dbReference type="InterPro" id="IPR018484">
    <property type="entry name" value="FGGY_N"/>
</dbReference>
<gene>
    <name evidence="5" type="ORF">ONE63_000769</name>
</gene>
<keyword evidence="6" id="KW-1185">Reference proteome</keyword>
<dbReference type="FunFam" id="3.30.420.40:FF:000111">
    <property type="entry name" value="Sedoheptulokinase"/>
    <property type="match status" value="1"/>
</dbReference>
<feature type="domain" description="Carbohydrate kinase FGGY N-terminal" evidence="4">
    <location>
        <begin position="57"/>
        <end position="278"/>
    </location>
</feature>
<dbReference type="PANTHER" id="PTHR10196">
    <property type="entry name" value="SUGAR KINASE"/>
    <property type="match status" value="1"/>
</dbReference>
<dbReference type="GO" id="GO:0006071">
    <property type="term" value="P:glycerol metabolic process"/>
    <property type="evidence" value="ECO:0007669"/>
    <property type="project" value="TreeGrafter"/>
</dbReference>
<evidence type="ECO:0000256" key="3">
    <source>
        <dbReference type="ARBA" id="ARBA00022777"/>
    </source>
</evidence>
<dbReference type="GO" id="GO:0050277">
    <property type="term" value="F:sedoheptulokinase activity"/>
    <property type="evidence" value="ECO:0007669"/>
    <property type="project" value="TreeGrafter"/>
</dbReference>
<dbReference type="CDD" id="cd07777">
    <property type="entry name" value="ASKHA_NBD_FGGY_SHK"/>
    <property type="match status" value="1"/>
</dbReference>
<dbReference type="PANTHER" id="PTHR10196:SF67">
    <property type="entry name" value="SEDOHEPTULOKINASE"/>
    <property type="match status" value="1"/>
</dbReference>
<comment type="caution">
    <text evidence="5">The sequence shown here is derived from an EMBL/GenBank/DDBJ whole genome shotgun (WGS) entry which is preliminary data.</text>
</comment>
<dbReference type="Pfam" id="PF00370">
    <property type="entry name" value="FGGY_N"/>
    <property type="match status" value="1"/>
</dbReference>
<proteinExistence type="inferred from homology"/>
<name>A0AAV7Y3G7_9NEOP</name>
<evidence type="ECO:0000256" key="2">
    <source>
        <dbReference type="ARBA" id="ARBA00022679"/>
    </source>
</evidence>
<reference evidence="5" key="1">
    <citation type="submission" date="2022-12" db="EMBL/GenBank/DDBJ databases">
        <title>Chromosome-level genome assembly of the bean flower thrips Megalurothrips usitatus.</title>
        <authorList>
            <person name="Ma L."/>
            <person name="Liu Q."/>
            <person name="Li H."/>
            <person name="Cai W."/>
        </authorList>
    </citation>
    <scope>NUCLEOTIDE SEQUENCE</scope>
    <source>
        <strain evidence="5">Cailab_2022a</strain>
    </source>
</reference>
<dbReference type="SUPFAM" id="SSF53067">
    <property type="entry name" value="Actin-like ATPase domain"/>
    <property type="match status" value="2"/>
</dbReference>
<dbReference type="EMBL" id="JAPTSV010000001">
    <property type="protein sequence ID" value="KAJ1532145.1"/>
    <property type="molecule type" value="Genomic_DNA"/>
</dbReference>